<dbReference type="KEGG" id="mseb:RE474_13175"/>
<dbReference type="Pfam" id="PF02514">
    <property type="entry name" value="CobN-Mg_chel"/>
    <property type="match status" value="1"/>
</dbReference>
<dbReference type="RefSeq" id="WP_309310821.1">
    <property type="nucleotide sequence ID" value="NZ_CP133592.1"/>
</dbReference>
<feature type="transmembrane region" description="Helical" evidence="2">
    <location>
        <begin position="1621"/>
        <end position="1639"/>
    </location>
</feature>
<reference evidence="4 5" key="1">
    <citation type="submission" date="2023-08" db="EMBL/GenBank/DDBJ databases">
        <title>Methanolobus mangrovi sp. nov. and Methanolobus sediminis sp. nov, two novel methylotrophic methanogens isolated from mangrove sediments in China.</title>
        <authorList>
            <person name="Zhou J."/>
        </authorList>
    </citation>
    <scope>NUCLEOTIDE SEQUENCE [LARGE SCALE GENOMIC DNA]</scope>
    <source>
        <strain evidence="4 5">FTZ6</strain>
    </source>
</reference>
<dbReference type="GO" id="GO:0051116">
    <property type="term" value="F:cobaltochelatase activity"/>
    <property type="evidence" value="ECO:0007669"/>
    <property type="project" value="UniProtKB-EC"/>
</dbReference>
<dbReference type="CDD" id="cd10150">
    <property type="entry name" value="CobN_like"/>
    <property type="match status" value="1"/>
</dbReference>
<gene>
    <name evidence="4" type="primary">cobN</name>
    <name evidence="4" type="ORF">RE474_13175</name>
</gene>
<keyword evidence="2" id="KW-0812">Transmembrane</keyword>
<dbReference type="PANTHER" id="PTHR44119:SF4">
    <property type="entry name" value="AEROBIC COBALTOCHELATASE SUBUNIT COBN"/>
    <property type="match status" value="1"/>
</dbReference>
<dbReference type="GO" id="GO:0004252">
    <property type="term" value="F:serine-type endopeptidase activity"/>
    <property type="evidence" value="ECO:0007669"/>
    <property type="project" value="InterPro"/>
</dbReference>
<keyword evidence="5" id="KW-1185">Reference proteome</keyword>
<evidence type="ECO:0000313" key="4">
    <source>
        <dbReference type="EMBL" id="WMW25014.1"/>
    </source>
</evidence>
<sequence>MQEKRIIILFISLLLLLSLTTTASAEENEYYLVANTTSDADGNFVFEAIPQGNYTIIAINETLKKGNIIYYNKELGISVNETDILNFNVSLDSGGDVDHDEVESLLASKSKTSSISGRTFYYSSGMGKEYSKICTIALLYANEYVVASTTSDANGNFTLDDIPEGNYTIVAINETIKSGSTTYYNKELDISVNETDISNFNVSLDSGGAVDHDEVESLLISKSKISSISGRTYYYSSGMGKEYSKICSVLLTKRDSVEEVSNAPHLNVSIITGYSSYEEELANFTERINSNSELNITVSSYITTNLPDNISLSNMDIIYIVMVTQSASEFETAVQEAIDNGALVIGSNTYLPESNYTIPADEDESSFKELLSDYWSGTSFDNTNLDNLIFYLAQEYYGRTDLTVEDPTGLLRAIYHPSMNGTLVDYFTNDADEYFSWYTNRSDGHVFDVIAPTVGITFYGSYYPDDMDPIDKLIEGFENRGINVVACYGNSANTIDDYFNHSTETKVDTVVSFNYRGNYFDIESLGVPVMNAVLNGYMNTSEWIESSTPLPETNMLRIYGPETDGLIDSIMIGALETFVEGNTTVEKYIGHDDQIDWLIDRTIAQAELGTEDESDKKVVILYYNHGGGKDNIGASYLEVMPSIVNLLEGMADEGYDINSSLIPNKTELVDLIVYQGRNVGTWAPGELEALVETGEVELIPESTYLSWFNELPEERREEVVDMWGEAPGEIMVYTDENGDKFIVIPKINISDNVILAPQPTRGWLQDNEVLYHDTELPPHHQYIAFYFWLQHEFDADVMVNMGRHGTVEWLPGKDFCLLSDEWPALMVGDIPVIYPYVMDGMGEGMQAKRRGNAIIIDHLIPPVVSAGLYGNYSSLSNDITSYQTLSTENDELKQSYLQSIVNLTLDLGLDSQVNMSLAEDETTIDEFLEELDDILTELKSQSMPYGLHVLGEAPEGEALVGMVNSMLGDEFTDLVAVYNSSDNASTDLLSLVLLDNMSTTAAQIQILGISEADADIDSQLNTSINYAELLGEADNEVQQVLNAMDGEYISANLGGDPVLRSETLPSGSNFYAFDEQLIPTEEAWNQGKALVDEWLAEYYAENGEYPTKVGYILWAGESTRHQGVMESQLLYMMGIKPVWNADNSEVEDVVVINSSELGRPRIDVLVQISGLYRDTFPMKVKLIDKAVRLAYEQGETDEYDNYVTQNTDAIQLVLNETLEDGNLSLDIAQFRVFGPADGAYGTGMANAVDSSDTWNDTSVLAELYVSKMSYVYGENVWGQTISEYIEQQTGRVVDIDNSVVFESNLNGTAAIFHSRSSSTYGCLDTDDFYQYMGGLYNAIKYITGTGPDTYVVNLQDLNDAEIQTLQTYLTNELYARYLNPSWIEGMQLSGYEGALAMSDFIDNLWGWEALSPDLISDDVWNSVYDTYMSNAELSSWMQENNPYAYQSMLARMTETIRKESWDASDDTLNDLVSQQIKSVIENGATCCHHTCGNILNQEFITGIAQALVDAGELTQAELDKYLEIMKEATTSSIVLKDTSVSTPTSTSSDSLNSVQRAMASQAAANQSSTSESGGAGVNTVQPLEEGSKSTPDDYVEGYEMTRSSVSDATSPNSPPISGSDVLAMGFVVTLVGSIYIGFWKRRKI</sequence>
<keyword evidence="2" id="KW-1133">Transmembrane helix</keyword>
<dbReference type="GO" id="GO:0006508">
    <property type="term" value="P:proteolysis"/>
    <property type="evidence" value="ECO:0007669"/>
    <property type="project" value="InterPro"/>
</dbReference>
<keyword evidence="2" id="KW-0472">Membrane</keyword>
<dbReference type="InterPro" id="IPR013783">
    <property type="entry name" value="Ig-like_fold"/>
</dbReference>
<evidence type="ECO:0000259" key="3">
    <source>
        <dbReference type="Pfam" id="PF02514"/>
    </source>
</evidence>
<feature type="region of interest" description="Disordered" evidence="1">
    <location>
        <begin position="1538"/>
        <end position="1595"/>
    </location>
</feature>
<dbReference type="SUPFAM" id="SSF52743">
    <property type="entry name" value="Subtilisin-like"/>
    <property type="match status" value="1"/>
</dbReference>
<feature type="compositionally biased region" description="Low complexity" evidence="1">
    <location>
        <begin position="1538"/>
        <end position="1572"/>
    </location>
</feature>
<name>A0AA51UK33_9EURY</name>
<dbReference type="SUPFAM" id="SSF117074">
    <property type="entry name" value="Hypothetical protein PA1324"/>
    <property type="match status" value="2"/>
</dbReference>
<evidence type="ECO:0000256" key="1">
    <source>
        <dbReference type="SAM" id="MobiDB-lite"/>
    </source>
</evidence>
<dbReference type="EMBL" id="CP133592">
    <property type="protein sequence ID" value="WMW25014.1"/>
    <property type="molecule type" value="Genomic_DNA"/>
</dbReference>
<dbReference type="InterPro" id="IPR003672">
    <property type="entry name" value="CobN/Mg_chltase"/>
</dbReference>
<evidence type="ECO:0000256" key="2">
    <source>
        <dbReference type="SAM" id="Phobius"/>
    </source>
</evidence>
<dbReference type="GeneID" id="84233686"/>
<accession>A0AA51UK33</accession>
<dbReference type="PANTHER" id="PTHR44119">
    <property type="entry name" value="MAGNESIUM-CHELATASE SUBUNIT CHLH, CHLOROPLASTIC"/>
    <property type="match status" value="1"/>
</dbReference>
<proteinExistence type="predicted"/>
<keyword evidence="4" id="KW-0436">Ligase</keyword>
<dbReference type="Proteomes" id="UP001182908">
    <property type="component" value="Chromosome"/>
</dbReference>
<dbReference type="EC" id="6.6.1.2" evidence="4"/>
<dbReference type="InterPro" id="IPR036852">
    <property type="entry name" value="Peptidase_S8/S53_dom_sf"/>
</dbReference>
<dbReference type="Gene3D" id="2.60.40.10">
    <property type="entry name" value="Immunoglobulins"/>
    <property type="match status" value="1"/>
</dbReference>
<protein>
    <submittedName>
        <fullName evidence="4">Cobaltochelatase subunit CobN</fullName>
        <ecNumber evidence="4">6.6.1.2</ecNumber>
    </submittedName>
</protein>
<evidence type="ECO:0000313" key="5">
    <source>
        <dbReference type="Proteomes" id="UP001182908"/>
    </source>
</evidence>
<dbReference type="NCBIfam" id="NF004645">
    <property type="entry name" value="PRK05989.2-3"/>
    <property type="match status" value="1"/>
</dbReference>
<feature type="domain" description="CobN/magnesium chelatase" evidence="3">
    <location>
        <begin position="374"/>
        <end position="1468"/>
    </location>
</feature>
<organism evidence="4 5">
    <name type="scientific">Methanolobus sediminis</name>
    <dbReference type="NCBI Taxonomy" id="3072978"/>
    <lineage>
        <taxon>Archaea</taxon>
        <taxon>Methanobacteriati</taxon>
        <taxon>Methanobacteriota</taxon>
        <taxon>Stenosarchaea group</taxon>
        <taxon>Methanomicrobia</taxon>
        <taxon>Methanosarcinales</taxon>
        <taxon>Methanosarcinaceae</taxon>
        <taxon>Methanolobus</taxon>
    </lineage>
</organism>